<keyword evidence="3" id="KW-1185">Reference proteome</keyword>
<dbReference type="EMBL" id="AWUE01013428">
    <property type="protein sequence ID" value="OMP07057.1"/>
    <property type="molecule type" value="Genomic_DNA"/>
</dbReference>
<dbReference type="AlphaFoldDB" id="A0A1R3KIZ2"/>
<organism evidence="2 3">
    <name type="scientific">Corchorus olitorius</name>
    <dbReference type="NCBI Taxonomy" id="93759"/>
    <lineage>
        <taxon>Eukaryota</taxon>
        <taxon>Viridiplantae</taxon>
        <taxon>Streptophyta</taxon>
        <taxon>Embryophyta</taxon>
        <taxon>Tracheophyta</taxon>
        <taxon>Spermatophyta</taxon>
        <taxon>Magnoliopsida</taxon>
        <taxon>eudicotyledons</taxon>
        <taxon>Gunneridae</taxon>
        <taxon>Pentapetalae</taxon>
        <taxon>rosids</taxon>
        <taxon>malvids</taxon>
        <taxon>Malvales</taxon>
        <taxon>Malvaceae</taxon>
        <taxon>Grewioideae</taxon>
        <taxon>Apeibeae</taxon>
        <taxon>Corchorus</taxon>
    </lineage>
</organism>
<evidence type="ECO:0000313" key="3">
    <source>
        <dbReference type="Proteomes" id="UP000187203"/>
    </source>
</evidence>
<feature type="region of interest" description="Disordered" evidence="1">
    <location>
        <begin position="179"/>
        <end position="199"/>
    </location>
</feature>
<feature type="compositionally biased region" description="Basic and acidic residues" evidence="1">
    <location>
        <begin position="187"/>
        <end position="196"/>
    </location>
</feature>
<evidence type="ECO:0000313" key="2">
    <source>
        <dbReference type="EMBL" id="OMP07057.1"/>
    </source>
</evidence>
<dbReference type="Proteomes" id="UP000187203">
    <property type="component" value="Unassembled WGS sequence"/>
</dbReference>
<dbReference type="PANTHER" id="PTHR36376:SF1">
    <property type="entry name" value="OS09G0514700 PROTEIN"/>
    <property type="match status" value="1"/>
</dbReference>
<proteinExistence type="predicted"/>
<gene>
    <name evidence="2" type="ORF">COLO4_07668</name>
</gene>
<reference evidence="3" key="1">
    <citation type="submission" date="2013-09" db="EMBL/GenBank/DDBJ databases">
        <title>Corchorus olitorius genome sequencing.</title>
        <authorList>
            <person name="Alam M."/>
            <person name="Haque M.S."/>
            <person name="Islam M.S."/>
            <person name="Emdad E.M."/>
            <person name="Islam M.M."/>
            <person name="Ahmed B."/>
            <person name="Halim A."/>
            <person name="Hossen Q.M.M."/>
            <person name="Hossain M.Z."/>
            <person name="Ahmed R."/>
            <person name="Khan M.M."/>
            <person name="Islam R."/>
            <person name="Rashid M.M."/>
            <person name="Khan S.A."/>
            <person name="Rahman M.S."/>
            <person name="Alam M."/>
            <person name="Yahiya A.S."/>
            <person name="Khan M.S."/>
            <person name="Azam M.S."/>
            <person name="Haque T."/>
            <person name="Lashkar M.Z.H."/>
            <person name="Akhand A.I."/>
            <person name="Morshed G."/>
            <person name="Roy S."/>
            <person name="Uddin K.S."/>
            <person name="Rabeya T."/>
            <person name="Hossain A.S."/>
            <person name="Chowdhury A."/>
            <person name="Snigdha A.R."/>
            <person name="Mortoza M.S."/>
            <person name="Matin S.A."/>
            <person name="Hoque S.M.E."/>
            <person name="Islam M.K."/>
            <person name="Roy D.K."/>
            <person name="Haider R."/>
            <person name="Moosa M.M."/>
            <person name="Elias S.M."/>
            <person name="Hasan A.M."/>
            <person name="Jahan S."/>
            <person name="Shafiuddin M."/>
            <person name="Mahmood N."/>
            <person name="Shommy N.S."/>
        </authorList>
    </citation>
    <scope>NUCLEOTIDE SEQUENCE [LARGE SCALE GENOMIC DNA]</scope>
    <source>
        <strain evidence="3">cv. O-4</strain>
    </source>
</reference>
<sequence>MCFNRNCLCLSRDERMINMPPHIEHRDPNVGACSNETAFPSSMRIPTTVSPSSFQFHVSSEEGINLCVDLSSNPSEWVEKLKSEVSICQNMSNSKSQTFHKDLGRFGESGKQIKSSFQLNLDAEKINCSHEHTASPSSLIIKENDQLQLDHPDGGNGIFASTVLTPCARAEDLSEHVGDQGLTSNKAHPDSQDNKHSNGASLAGDGCLITLDSNGSSPGEKLASDAVLNLLAMEHQNSKLEKKAHENSTLQNACNLARACGRIPGCLADGSLRIQMPEDVIHHKDVLKSPCENGEFVNLVDSEHKIYVEQGGHAGSPELEQGTCRNRLPTLVEEQVVIHIL</sequence>
<dbReference type="PANTHER" id="PTHR36376">
    <property type="entry name" value="OS09G0514700 PROTEIN"/>
    <property type="match status" value="1"/>
</dbReference>
<dbReference type="OrthoDB" id="603754at2759"/>
<protein>
    <submittedName>
        <fullName evidence="2">Uncharacterized protein</fullName>
    </submittedName>
</protein>
<accession>A0A1R3KIZ2</accession>
<evidence type="ECO:0000256" key="1">
    <source>
        <dbReference type="SAM" id="MobiDB-lite"/>
    </source>
</evidence>
<comment type="caution">
    <text evidence="2">The sequence shown here is derived from an EMBL/GenBank/DDBJ whole genome shotgun (WGS) entry which is preliminary data.</text>
</comment>
<name>A0A1R3KIZ2_9ROSI</name>